<name>A0A3N1GAX5_9ACTN</name>
<organism evidence="1 2">
    <name type="scientific">Couchioplanes caeruleus</name>
    <dbReference type="NCBI Taxonomy" id="56438"/>
    <lineage>
        <taxon>Bacteria</taxon>
        <taxon>Bacillati</taxon>
        <taxon>Actinomycetota</taxon>
        <taxon>Actinomycetes</taxon>
        <taxon>Micromonosporales</taxon>
        <taxon>Micromonosporaceae</taxon>
        <taxon>Couchioplanes</taxon>
    </lineage>
</organism>
<gene>
    <name evidence="1" type="ORF">EDD30_0068</name>
</gene>
<dbReference type="RefSeq" id="WP_123677989.1">
    <property type="nucleotide sequence ID" value="NZ_RJKL01000001.1"/>
</dbReference>
<dbReference type="Proteomes" id="UP000271683">
    <property type="component" value="Unassembled WGS sequence"/>
</dbReference>
<comment type="caution">
    <text evidence="1">The sequence shown here is derived from an EMBL/GenBank/DDBJ whole genome shotgun (WGS) entry which is preliminary data.</text>
</comment>
<dbReference type="EMBL" id="RJKL01000001">
    <property type="protein sequence ID" value="ROP27399.1"/>
    <property type="molecule type" value="Genomic_DNA"/>
</dbReference>
<proteinExistence type="predicted"/>
<accession>A0A3N1GAX5</accession>
<sequence length="247" mass="25418">MSHHAAATAAQRTDLLHRMLLVRRLEQHRAIRPGDEAVAVGLVCALGPQDALVAAGDDGPWRAVGAAAQLFGGDVTAARSPAEAVETARAKARGGGRRIVAVCVPGTDQVPERLADLLASLSDGSVPQVETGLPVLFCRGDRLAPGDPPLVPVLSVDAGDVEAVAGAVTAEIATLWSAAGPCLLGLRAPGPDHDPVALLAARMRTDHQLDDNALRAIDRDAAVRVEALLDTLAVRRSPTVRGAGRAG</sequence>
<protein>
    <submittedName>
        <fullName evidence="1">Uncharacterized protein</fullName>
    </submittedName>
</protein>
<dbReference type="OrthoDB" id="3404727at2"/>
<evidence type="ECO:0000313" key="2">
    <source>
        <dbReference type="Proteomes" id="UP000271683"/>
    </source>
</evidence>
<dbReference type="AlphaFoldDB" id="A0A3N1GAX5"/>
<evidence type="ECO:0000313" key="1">
    <source>
        <dbReference type="EMBL" id="ROP27399.1"/>
    </source>
</evidence>
<reference evidence="1 2" key="1">
    <citation type="submission" date="2018-11" db="EMBL/GenBank/DDBJ databases">
        <title>Sequencing the genomes of 1000 actinobacteria strains.</title>
        <authorList>
            <person name="Klenk H.-P."/>
        </authorList>
    </citation>
    <scope>NUCLEOTIDE SEQUENCE [LARGE SCALE GENOMIC DNA]</scope>
    <source>
        <strain evidence="1 2">DSM 43634</strain>
    </source>
</reference>